<name>A0A2P2NNR0_RHIMU</name>
<dbReference type="AlphaFoldDB" id="A0A2P2NNR0"/>
<organism evidence="1">
    <name type="scientific">Rhizophora mucronata</name>
    <name type="common">Asiatic mangrove</name>
    <dbReference type="NCBI Taxonomy" id="61149"/>
    <lineage>
        <taxon>Eukaryota</taxon>
        <taxon>Viridiplantae</taxon>
        <taxon>Streptophyta</taxon>
        <taxon>Embryophyta</taxon>
        <taxon>Tracheophyta</taxon>
        <taxon>Spermatophyta</taxon>
        <taxon>Magnoliopsida</taxon>
        <taxon>eudicotyledons</taxon>
        <taxon>Gunneridae</taxon>
        <taxon>Pentapetalae</taxon>
        <taxon>rosids</taxon>
        <taxon>fabids</taxon>
        <taxon>Malpighiales</taxon>
        <taxon>Rhizophoraceae</taxon>
        <taxon>Rhizophora</taxon>
    </lineage>
</organism>
<proteinExistence type="predicted"/>
<protein>
    <submittedName>
        <fullName evidence="1">Uncharacterized protein</fullName>
    </submittedName>
</protein>
<evidence type="ECO:0000313" key="1">
    <source>
        <dbReference type="EMBL" id="MBX44139.1"/>
    </source>
</evidence>
<reference evidence="1" key="1">
    <citation type="submission" date="2018-02" db="EMBL/GenBank/DDBJ databases">
        <title>Rhizophora mucronata_Transcriptome.</title>
        <authorList>
            <person name="Meera S.P."/>
            <person name="Sreeshan A."/>
            <person name="Augustine A."/>
        </authorList>
    </citation>
    <scope>NUCLEOTIDE SEQUENCE</scope>
    <source>
        <tissue evidence="1">Leaf</tissue>
    </source>
</reference>
<dbReference type="EMBL" id="GGEC01063655">
    <property type="protein sequence ID" value="MBX44139.1"/>
    <property type="molecule type" value="Transcribed_RNA"/>
</dbReference>
<accession>A0A2P2NNR0</accession>
<sequence length="46" mass="4845">MSSSSCYFIEAHHSINDSGSSLFHGIGLSVISHVASINNTAIINLI</sequence>